<gene>
    <name evidence="3" type="ORF">Dfulv_21950</name>
</gene>
<feature type="chain" id="PRO_5045346760" description="Integral membrane protein" evidence="2">
    <location>
        <begin position="20"/>
        <end position="274"/>
    </location>
</feature>
<evidence type="ECO:0000256" key="2">
    <source>
        <dbReference type="SAM" id="SignalP"/>
    </source>
</evidence>
<dbReference type="RefSeq" id="WP_259866254.1">
    <property type="nucleotide sequence ID" value="NZ_CP073720.1"/>
</dbReference>
<feature type="transmembrane region" description="Helical" evidence="1">
    <location>
        <begin position="122"/>
        <end position="143"/>
    </location>
</feature>
<evidence type="ECO:0000313" key="4">
    <source>
        <dbReference type="Proteomes" id="UP001059617"/>
    </source>
</evidence>
<sequence>MTRRLAALLLALAALRWPAELREDMLAEWSAEVHTLAGTGRHWPMLRFAASLAATRARVRPFSLATTARRAWAGLRLLFVLPVAALAVGTLGGWFPLLAIAGAVLMAVLGRTAVPRRMPVTVLIPAVTVPGCALYTVFCALGTSNVVKSGQYALGNLVFCAGLTLILAVVARLVHRRRQRQAWLAGIVGAVIAADVAVAVAVSYLGHTGLHPAGAPMWFVAAITGTGFGLPHPNAEEIFTIRDILDPPIFLALAGLALGAVVTARARIPATADG</sequence>
<dbReference type="Proteomes" id="UP001059617">
    <property type="component" value="Chromosome"/>
</dbReference>
<organism evidence="3 4">
    <name type="scientific">Dactylosporangium fulvum</name>
    <dbReference type="NCBI Taxonomy" id="53359"/>
    <lineage>
        <taxon>Bacteria</taxon>
        <taxon>Bacillati</taxon>
        <taxon>Actinomycetota</taxon>
        <taxon>Actinomycetes</taxon>
        <taxon>Micromonosporales</taxon>
        <taxon>Micromonosporaceae</taxon>
        <taxon>Dactylosporangium</taxon>
    </lineage>
</organism>
<feature type="transmembrane region" description="Helical" evidence="1">
    <location>
        <begin position="182"/>
        <end position="205"/>
    </location>
</feature>
<protein>
    <recommendedName>
        <fullName evidence="5">Integral membrane protein</fullName>
    </recommendedName>
</protein>
<name>A0ABY5WDA0_9ACTN</name>
<reference evidence="3" key="2">
    <citation type="submission" date="2022-09" db="EMBL/GenBank/DDBJ databases">
        <title>Biosynthetic gene clusters of Dactylosporangioum fulvum.</title>
        <authorList>
            <person name="Caradec T."/>
        </authorList>
    </citation>
    <scope>NUCLEOTIDE SEQUENCE</scope>
    <source>
        <strain evidence="3">NRRL B-16292</strain>
    </source>
</reference>
<keyword evidence="1" id="KW-0472">Membrane</keyword>
<keyword evidence="1" id="KW-0812">Transmembrane</keyword>
<keyword evidence="1" id="KW-1133">Transmembrane helix</keyword>
<accession>A0ABY5WDA0</accession>
<keyword evidence="2" id="KW-0732">Signal</keyword>
<feature type="transmembrane region" description="Helical" evidence="1">
    <location>
        <begin position="149"/>
        <end position="170"/>
    </location>
</feature>
<feature type="transmembrane region" description="Helical" evidence="1">
    <location>
        <begin position="94"/>
        <end position="110"/>
    </location>
</feature>
<evidence type="ECO:0008006" key="5">
    <source>
        <dbReference type="Google" id="ProtNLM"/>
    </source>
</evidence>
<keyword evidence="4" id="KW-1185">Reference proteome</keyword>
<reference evidence="3" key="1">
    <citation type="submission" date="2021-04" db="EMBL/GenBank/DDBJ databases">
        <authorList>
            <person name="Hartkoorn R.C."/>
            <person name="Beaudoing E."/>
            <person name="Hot D."/>
        </authorList>
    </citation>
    <scope>NUCLEOTIDE SEQUENCE</scope>
    <source>
        <strain evidence="3">NRRL B-16292</strain>
    </source>
</reference>
<dbReference type="EMBL" id="CP073720">
    <property type="protein sequence ID" value="UWP86758.1"/>
    <property type="molecule type" value="Genomic_DNA"/>
</dbReference>
<feature type="signal peptide" evidence="2">
    <location>
        <begin position="1"/>
        <end position="19"/>
    </location>
</feature>
<feature type="transmembrane region" description="Helical" evidence="1">
    <location>
        <begin position="249"/>
        <end position="268"/>
    </location>
</feature>
<evidence type="ECO:0000313" key="3">
    <source>
        <dbReference type="EMBL" id="UWP86758.1"/>
    </source>
</evidence>
<evidence type="ECO:0000256" key="1">
    <source>
        <dbReference type="SAM" id="Phobius"/>
    </source>
</evidence>
<proteinExistence type="predicted"/>